<keyword evidence="7 17" id="KW-0032">Aminotransferase</keyword>
<keyword evidence="19" id="KW-1185">Reference proteome</keyword>
<comment type="catalytic activity">
    <reaction evidence="13 17">
        <text>L-isoleucine + 2-oxoglutarate = (S)-3-methyl-2-oxopentanoate + L-glutamate</text>
        <dbReference type="Rhea" id="RHEA:24801"/>
        <dbReference type="ChEBI" id="CHEBI:16810"/>
        <dbReference type="ChEBI" id="CHEBI:29985"/>
        <dbReference type="ChEBI" id="CHEBI:35146"/>
        <dbReference type="ChEBI" id="CHEBI:58045"/>
        <dbReference type="EC" id="2.6.1.42"/>
    </reaction>
</comment>
<dbReference type="InterPro" id="IPR050571">
    <property type="entry name" value="Class-IV_PLP-Dep_Aminotrnsfr"/>
</dbReference>
<dbReference type="Gene3D" id="3.30.470.10">
    <property type="match status" value="1"/>
</dbReference>
<comment type="pathway">
    <text evidence="5 17">Amino-acid biosynthesis; L-leucine biosynthesis; L-leucine from 3-methyl-2-oxobutanoate: step 4/4.</text>
</comment>
<evidence type="ECO:0000256" key="10">
    <source>
        <dbReference type="ARBA" id="ARBA00022898"/>
    </source>
</evidence>
<evidence type="ECO:0000256" key="14">
    <source>
        <dbReference type="ARBA" id="ARBA00049229"/>
    </source>
</evidence>
<evidence type="ECO:0000256" key="4">
    <source>
        <dbReference type="ARBA" id="ARBA00004931"/>
    </source>
</evidence>
<evidence type="ECO:0000313" key="18">
    <source>
        <dbReference type="EMBL" id="MEE3716565.1"/>
    </source>
</evidence>
<dbReference type="Proteomes" id="UP001333818">
    <property type="component" value="Unassembled WGS sequence"/>
</dbReference>
<evidence type="ECO:0000256" key="2">
    <source>
        <dbReference type="ARBA" id="ARBA00003109"/>
    </source>
</evidence>
<dbReference type="AlphaFoldDB" id="A0AAW9PZY8"/>
<dbReference type="InterPro" id="IPR018300">
    <property type="entry name" value="Aminotrans_IV_CS"/>
</dbReference>
<protein>
    <recommendedName>
        <fullName evidence="17">Branched-chain-amino-acid aminotransferase</fullName>
        <shortName evidence="17">BCAT</shortName>
        <ecNumber evidence="17">2.6.1.42</ecNumber>
    </recommendedName>
</protein>
<evidence type="ECO:0000313" key="19">
    <source>
        <dbReference type="Proteomes" id="UP001333818"/>
    </source>
</evidence>
<keyword evidence="10 16" id="KW-0663">Pyridoxal phosphate</keyword>
<comment type="cofactor">
    <cofactor evidence="1 16">
        <name>pyridoxal 5'-phosphate</name>
        <dbReference type="ChEBI" id="CHEBI:597326"/>
    </cofactor>
</comment>
<dbReference type="FunFam" id="3.20.10.10:FF:000002">
    <property type="entry name" value="D-alanine aminotransferase"/>
    <property type="match status" value="1"/>
</dbReference>
<name>A0AAW9PZY8_9CYAN</name>
<proteinExistence type="inferred from homology"/>
<dbReference type="InterPro" id="IPR036038">
    <property type="entry name" value="Aminotransferase-like"/>
</dbReference>
<evidence type="ECO:0000256" key="7">
    <source>
        <dbReference type="ARBA" id="ARBA00022576"/>
    </source>
</evidence>
<evidence type="ECO:0000256" key="12">
    <source>
        <dbReference type="ARBA" id="ARBA00048212"/>
    </source>
</evidence>
<dbReference type="PANTHER" id="PTHR42743:SF4">
    <property type="entry name" value="BRANCHED-CHAIN-AMINO-ACID AMINOTRANSFERASE-RELATED"/>
    <property type="match status" value="1"/>
</dbReference>
<keyword evidence="8 17" id="KW-0028">Amino-acid biosynthesis</keyword>
<comment type="caution">
    <text evidence="18">The sequence shown here is derived from an EMBL/GenBank/DDBJ whole genome shotgun (WGS) entry which is preliminary data.</text>
</comment>
<reference evidence="18" key="1">
    <citation type="submission" date="2024-01" db="EMBL/GenBank/DDBJ databases">
        <title>Bank of Algae and Cyanobacteria of the Azores (BACA) strain genomes.</title>
        <authorList>
            <person name="Luz R."/>
            <person name="Cordeiro R."/>
            <person name="Fonseca A."/>
            <person name="Goncalves V."/>
        </authorList>
    </citation>
    <scope>NUCLEOTIDE SEQUENCE</scope>
    <source>
        <strain evidence="18">BACA0141</strain>
    </source>
</reference>
<comment type="pathway">
    <text evidence="4 17">Amino-acid biosynthesis; L-valine biosynthesis; L-valine from pyruvate: step 4/4.</text>
</comment>
<dbReference type="EMBL" id="JAZBJZ010000021">
    <property type="protein sequence ID" value="MEE3716565.1"/>
    <property type="molecule type" value="Genomic_DNA"/>
</dbReference>
<dbReference type="NCBIfam" id="TIGR01122">
    <property type="entry name" value="ilvE_I"/>
    <property type="match status" value="1"/>
</dbReference>
<dbReference type="InterPro" id="IPR043131">
    <property type="entry name" value="BCAT-like_N"/>
</dbReference>
<evidence type="ECO:0000256" key="6">
    <source>
        <dbReference type="ARBA" id="ARBA00009320"/>
    </source>
</evidence>
<evidence type="ECO:0000256" key="17">
    <source>
        <dbReference type="RuleBase" id="RU364094"/>
    </source>
</evidence>
<evidence type="ECO:0000256" key="11">
    <source>
        <dbReference type="ARBA" id="ARBA00023304"/>
    </source>
</evidence>
<evidence type="ECO:0000256" key="5">
    <source>
        <dbReference type="ARBA" id="ARBA00005072"/>
    </source>
</evidence>
<evidence type="ECO:0000256" key="1">
    <source>
        <dbReference type="ARBA" id="ARBA00001933"/>
    </source>
</evidence>
<comment type="similarity">
    <text evidence="6 15">Belongs to the class-IV pyridoxal-phosphate-dependent aminotransferase family.</text>
</comment>
<dbReference type="InterPro" id="IPR005785">
    <property type="entry name" value="B_amino_transI"/>
</dbReference>
<dbReference type="PANTHER" id="PTHR42743">
    <property type="entry name" value="AMINO-ACID AMINOTRANSFERASE"/>
    <property type="match status" value="1"/>
</dbReference>
<dbReference type="Gene3D" id="3.20.10.10">
    <property type="entry name" value="D-amino Acid Aminotransferase, subunit A, domain 2"/>
    <property type="match status" value="1"/>
</dbReference>
<dbReference type="EC" id="2.6.1.42" evidence="17"/>
<evidence type="ECO:0000256" key="15">
    <source>
        <dbReference type="RuleBase" id="RU004106"/>
    </source>
</evidence>
<accession>A0AAW9PZY8</accession>
<keyword evidence="9 17" id="KW-0808">Transferase</keyword>
<dbReference type="InterPro" id="IPR001544">
    <property type="entry name" value="Aminotrans_IV"/>
</dbReference>
<dbReference type="NCBIfam" id="NF005146">
    <property type="entry name" value="PRK06606.1"/>
    <property type="match status" value="1"/>
</dbReference>
<evidence type="ECO:0000256" key="16">
    <source>
        <dbReference type="RuleBase" id="RU004516"/>
    </source>
</evidence>
<evidence type="ECO:0000256" key="13">
    <source>
        <dbReference type="ARBA" id="ARBA00048798"/>
    </source>
</evidence>
<dbReference type="RefSeq" id="WP_330482993.1">
    <property type="nucleotide sequence ID" value="NZ_JAZBJZ010000021.1"/>
</dbReference>
<comment type="pathway">
    <text evidence="3 17">Amino-acid biosynthesis; L-isoleucine biosynthesis; L-isoleucine from 2-oxobutanoate: step 4/4.</text>
</comment>
<keyword evidence="11 17" id="KW-0100">Branched-chain amino acid biosynthesis</keyword>
<dbReference type="InterPro" id="IPR043132">
    <property type="entry name" value="BCAT-like_C"/>
</dbReference>
<comment type="catalytic activity">
    <reaction evidence="12 17">
        <text>L-valine + 2-oxoglutarate = 3-methyl-2-oxobutanoate + L-glutamate</text>
        <dbReference type="Rhea" id="RHEA:24813"/>
        <dbReference type="ChEBI" id="CHEBI:11851"/>
        <dbReference type="ChEBI" id="CHEBI:16810"/>
        <dbReference type="ChEBI" id="CHEBI:29985"/>
        <dbReference type="ChEBI" id="CHEBI:57762"/>
        <dbReference type="EC" id="2.6.1.42"/>
    </reaction>
</comment>
<comment type="catalytic activity">
    <reaction evidence="14 17">
        <text>L-leucine + 2-oxoglutarate = 4-methyl-2-oxopentanoate + L-glutamate</text>
        <dbReference type="Rhea" id="RHEA:18321"/>
        <dbReference type="ChEBI" id="CHEBI:16810"/>
        <dbReference type="ChEBI" id="CHEBI:17865"/>
        <dbReference type="ChEBI" id="CHEBI:29985"/>
        <dbReference type="ChEBI" id="CHEBI:57427"/>
        <dbReference type="EC" id="2.6.1.42"/>
    </reaction>
</comment>
<evidence type="ECO:0000256" key="9">
    <source>
        <dbReference type="ARBA" id="ARBA00022679"/>
    </source>
</evidence>
<sequence length="306" mass="34179">MSDQYAYLRGEFVSLDNATINIRTHGFLYGTAVFEGIKAYWLPETGQMSVFRMVEHYKRLIQSCRILRLRSPIDAETMGNLTIELIRRNQCQGPTYIRPIVYKADLRIGPILTVENTKDDFCLFTVPMDGYLDTSKGLKVGVSSWRRLDDNAIPARAKVNGAYVNTALAKTDGYLSGFDDVVVLTNEGHVAEGSAMNLFLVRDNQLITSSITENILEGITRDTIIQLAQQELGLSIVSRPIDRTELYVADEAFFVGTATELAPITSFDNRPVGDGKVGTISTKLRDLYSKAIHGLLPQYSHWLTKV</sequence>
<dbReference type="GO" id="GO:0008652">
    <property type="term" value="P:amino acid biosynthetic process"/>
    <property type="evidence" value="ECO:0007669"/>
    <property type="project" value="UniProtKB-KW"/>
</dbReference>
<dbReference type="Pfam" id="PF01063">
    <property type="entry name" value="Aminotran_4"/>
    <property type="match status" value="1"/>
</dbReference>
<dbReference type="GO" id="GO:0004084">
    <property type="term" value="F:branched-chain-amino-acid transaminase activity"/>
    <property type="evidence" value="ECO:0007669"/>
    <property type="project" value="UniProtKB-EC"/>
</dbReference>
<dbReference type="SUPFAM" id="SSF56752">
    <property type="entry name" value="D-aminoacid aminotransferase-like PLP-dependent enzymes"/>
    <property type="match status" value="1"/>
</dbReference>
<dbReference type="GO" id="GO:0009082">
    <property type="term" value="P:branched-chain amino acid biosynthetic process"/>
    <property type="evidence" value="ECO:0007669"/>
    <property type="project" value="UniProtKB-KW"/>
</dbReference>
<comment type="function">
    <text evidence="2 17">Acts on leucine, isoleucine and valine.</text>
</comment>
<evidence type="ECO:0000256" key="3">
    <source>
        <dbReference type="ARBA" id="ARBA00004824"/>
    </source>
</evidence>
<dbReference type="PROSITE" id="PS00770">
    <property type="entry name" value="AA_TRANSFER_CLASS_4"/>
    <property type="match status" value="1"/>
</dbReference>
<organism evidence="18 19">
    <name type="scientific">Tumidithrix elongata BACA0141</name>
    <dbReference type="NCBI Taxonomy" id="2716417"/>
    <lineage>
        <taxon>Bacteria</taxon>
        <taxon>Bacillati</taxon>
        <taxon>Cyanobacteriota</taxon>
        <taxon>Cyanophyceae</taxon>
        <taxon>Pseudanabaenales</taxon>
        <taxon>Pseudanabaenaceae</taxon>
        <taxon>Tumidithrix</taxon>
        <taxon>Tumidithrix elongata</taxon>
    </lineage>
</organism>
<evidence type="ECO:0000256" key="8">
    <source>
        <dbReference type="ARBA" id="ARBA00022605"/>
    </source>
</evidence>
<gene>
    <name evidence="17" type="primary">ilvE</name>
    <name evidence="18" type="ORF">V2H45_07400</name>
</gene>